<dbReference type="InterPro" id="IPR047109">
    <property type="entry name" value="CAD-like"/>
</dbReference>
<dbReference type="EMBL" id="JBHRVA010000003">
    <property type="protein sequence ID" value="MFC3303212.1"/>
    <property type="molecule type" value="Genomic_DNA"/>
</dbReference>
<name>A0ABV7MEI7_9PROT</name>
<dbReference type="InterPro" id="IPR011032">
    <property type="entry name" value="GroES-like_sf"/>
</dbReference>
<dbReference type="EC" id="1.1.-.-" evidence="7"/>
<dbReference type="CDD" id="cd05283">
    <property type="entry name" value="CAD1"/>
    <property type="match status" value="1"/>
</dbReference>
<dbReference type="SUPFAM" id="SSF50129">
    <property type="entry name" value="GroES-like"/>
    <property type="match status" value="1"/>
</dbReference>
<dbReference type="InterPro" id="IPR036291">
    <property type="entry name" value="NAD(P)-bd_dom_sf"/>
</dbReference>
<evidence type="ECO:0000256" key="5">
    <source>
        <dbReference type="RuleBase" id="RU361277"/>
    </source>
</evidence>
<keyword evidence="8" id="KW-1185">Reference proteome</keyword>
<evidence type="ECO:0000256" key="2">
    <source>
        <dbReference type="ARBA" id="ARBA00022723"/>
    </source>
</evidence>
<dbReference type="InterPro" id="IPR020843">
    <property type="entry name" value="ER"/>
</dbReference>
<dbReference type="Gene3D" id="3.90.180.10">
    <property type="entry name" value="Medium-chain alcohol dehydrogenases, catalytic domain"/>
    <property type="match status" value="1"/>
</dbReference>
<dbReference type="InterPro" id="IPR013154">
    <property type="entry name" value="ADH-like_N"/>
</dbReference>
<evidence type="ECO:0000313" key="8">
    <source>
        <dbReference type="Proteomes" id="UP001595607"/>
    </source>
</evidence>
<comment type="caution">
    <text evidence="7">The sequence shown here is derived from an EMBL/GenBank/DDBJ whole genome shotgun (WGS) entry which is preliminary data.</text>
</comment>
<dbReference type="InterPro" id="IPR013149">
    <property type="entry name" value="ADH-like_C"/>
</dbReference>
<evidence type="ECO:0000256" key="4">
    <source>
        <dbReference type="ARBA" id="ARBA00023002"/>
    </source>
</evidence>
<accession>A0ABV7MEI7</accession>
<evidence type="ECO:0000256" key="1">
    <source>
        <dbReference type="ARBA" id="ARBA00001947"/>
    </source>
</evidence>
<dbReference type="PROSITE" id="PS00065">
    <property type="entry name" value="D_2_HYDROXYACID_DH_1"/>
    <property type="match status" value="1"/>
</dbReference>
<proteinExistence type="inferred from homology"/>
<dbReference type="Pfam" id="PF00107">
    <property type="entry name" value="ADH_zinc_N"/>
    <property type="match status" value="1"/>
</dbReference>
<dbReference type="Gene3D" id="3.40.50.720">
    <property type="entry name" value="NAD(P)-binding Rossmann-like Domain"/>
    <property type="match status" value="1"/>
</dbReference>
<sequence>MPVNAYAAMEKGGKLEPFEYEFGDLGFDEVELEIESCGICHSDMSMIDNEWGFSTYPLVPGHEVVGKVTKTGDGVKAVQVGQRVGLGWFAESCRRCRPCLSGHHNLCTNSTATIVGRHGGFADRVRASELWCIPIPDSVDAVTAGPLFCGGATVFNPLVQYEVSPMDRVGIIGIGGLGHLALQFARAWGCEVTAFTTSDDKAQQAKDLGAHHVANTRDEGTLKKLRGSFDLILNTTAVGLPWSDYVGALCAKGRFVNVGGNVEEPISVGAFDLIGQEKRVGGSGLAPPVIMQRMLEFCGRHGIAPITDRFSMDDCNDGMQHLRDGKARYRVVLTRQP</sequence>
<dbReference type="InterPro" id="IPR002328">
    <property type="entry name" value="ADH_Zn_CS"/>
</dbReference>
<gene>
    <name evidence="7" type="ORF">ACFONP_10765</name>
</gene>
<dbReference type="Pfam" id="PF08240">
    <property type="entry name" value="ADH_N"/>
    <property type="match status" value="1"/>
</dbReference>
<dbReference type="GO" id="GO:0016491">
    <property type="term" value="F:oxidoreductase activity"/>
    <property type="evidence" value="ECO:0007669"/>
    <property type="project" value="UniProtKB-KW"/>
</dbReference>
<dbReference type="SMART" id="SM00829">
    <property type="entry name" value="PKS_ER"/>
    <property type="match status" value="1"/>
</dbReference>
<keyword evidence="4 7" id="KW-0560">Oxidoreductase</keyword>
<dbReference type="Proteomes" id="UP001595607">
    <property type="component" value="Unassembled WGS sequence"/>
</dbReference>
<dbReference type="PANTHER" id="PTHR42683">
    <property type="entry name" value="ALDEHYDE REDUCTASE"/>
    <property type="match status" value="1"/>
</dbReference>
<dbReference type="PROSITE" id="PS00059">
    <property type="entry name" value="ADH_ZINC"/>
    <property type="match status" value="1"/>
</dbReference>
<dbReference type="InterPro" id="IPR029752">
    <property type="entry name" value="D-isomer_DH_CS1"/>
</dbReference>
<feature type="domain" description="Enoyl reductase (ER)" evidence="6">
    <location>
        <begin position="12"/>
        <end position="333"/>
    </location>
</feature>
<evidence type="ECO:0000256" key="3">
    <source>
        <dbReference type="ARBA" id="ARBA00022833"/>
    </source>
</evidence>
<evidence type="ECO:0000313" key="7">
    <source>
        <dbReference type="EMBL" id="MFC3303212.1"/>
    </source>
</evidence>
<dbReference type="RefSeq" id="WP_189575543.1">
    <property type="nucleotide sequence ID" value="NZ_BMXU01000002.1"/>
</dbReference>
<comment type="similarity">
    <text evidence="5">Belongs to the zinc-containing alcohol dehydrogenase family.</text>
</comment>
<keyword evidence="2 5" id="KW-0479">Metal-binding</keyword>
<evidence type="ECO:0000259" key="6">
    <source>
        <dbReference type="SMART" id="SM00829"/>
    </source>
</evidence>
<keyword evidence="3 5" id="KW-0862">Zinc</keyword>
<protein>
    <submittedName>
        <fullName evidence="7">NAD(P)-dependent alcohol dehydrogenase</fullName>
        <ecNumber evidence="7">1.1.-.-</ecNumber>
    </submittedName>
</protein>
<comment type="cofactor">
    <cofactor evidence="1 5">
        <name>Zn(2+)</name>
        <dbReference type="ChEBI" id="CHEBI:29105"/>
    </cofactor>
</comment>
<organism evidence="7 8">
    <name type="scientific">Parvularcula lutaonensis</name>
    <dbReference type="NCBI Taxonomy" id="491923"/>
    <lineage>
        <taxon>Bacteria</taxon>
        <taxon>Pseudomonadati</taxon>
        <taxon>Pseudomonadota</taxon>
        <taxon>Alphaproteobacteria</taxon>
        <taxon>Parvularculales</taxon>
        <taxon>Parvularculaceae</taxon>
        <taxon>Parvularcula</taxon>
    </lineage>
</organism>
<dbReference type="SUPFAM" id="SSF51735">
    <property type="entry name" value="NAD(P)-binding Rossmann-fold domains"/>
    <property type="match status" value="1"/>
</dbReference>
<reference evidence="8" key="1">
    <citation type="journal article" date="2019" name="Int. J. Syst. Evol. Microbiol.">
        <title>The Global Catalogue of Microorganisms (GCM) 10K type strain sequencing project: providing services to taxonomists for standard genome sequencing and annotation.</title>
        <authorList>
            <consortium name="The Broad Institute Genomics Platform"/>
            <consortium name="The Broad Institute Genome Sequencing Center for Infectious Disease"/>
            <person name="Wu L."/>
            <person name="Ma J."/>
        </authorList>
    </citation>
    <scope>NUCLEOTIDE SEQUENCE [LARGE SCALE GENOMIC DNA]</scope>
    <source>
        <strain evidence="8">KCTC 22245</strain>
    </source>
</reference>